<dbReference type="GO" id="GO:0005737">
    <property type="term" value="C:cytoplasm"/>
    <property type="evidence" value="ECO:0007669"/>
    <property type="project" value="TreeGrafter"/>
</dbReference>
<dbReference type="AlphaFoldDB" id="A0A9D4QYP9"/>
<dbReference type="GO" id="GO:0033387">
    <property type="term" value="P:putrescine biosynthetic process from arginine, via ornithine"/>
    <property type="evidence" value="ECO:0007669"/>
    <property type="project" value="TreeGrafter"/>
</dbReference>
<reference evidence="6" key="2">
    <citation type="submission" date="2020-11" db="EMBL/GenBank/DDBJ databases">
        <authorList>
            <person name="McCartney M.A."/>
            <person name="Auch B."/>
            <person name="Kono T."/>
            <person name="Mallez S."/>
            <person name="Becker A."/>
            <person name="Gohl D.M."/>
            <person name="Silverstein K.A.T."/>
            <person name="Koren S."/>
            <person name="Bechman K.B."/>
            <person name="Herman A."/>
            <person name="Abrahante J.E."/>
            <person name="Garbe J."/>
        </authorList>
    </citation>
    <scope>NUCLEOTIDE SEQUENCE</scope>
    <source>
        <strain evidence="6">Duluth1</strain>
        <tissue evidence="6">Whole animal</tissue>
    </source>
</reference>
<dbReference type="PANTHER" id="PTHR11482">
    <property type="entry name" value="ARGININE/DIAMINOPIMELATE/ORNITHINE DECARBOXYLASE"/>
    <property type="match status" value="1"/>
</dbReference>
<dbReference type="GO" id="GO:0004586">
    <property type="term" value="F:ornithine decarboxylase activity"/>
    <property type="evidence" value="ECO:0007669"/>
    <property type="project" value="TreeGrafter"/>
</dbReference>
<feature type="domain" description="Orn/DAP/Arg decarboxylase 2 N-terminal" evidence="5">
    <location>
        <begin position="20"/>
        <end position="113"/>
    </location>
</feature>
<comment type="similarity">
    <text evidence="2">Belongs to the Orn/Lys/Arg decarboxylase class-II family.</text>
</comment>
<dbReference type="EMBL" id="JAIWYP010000003">
    <property type="protein sequence ID" value="KAH3847753.1"/>
    <property type="molecule type" value="Genomic_DNA"/>
</dbReference>
<dbReference type="PROSITE" id="PS00879">
    <property type="entry name" value="ODR_DC_2_2"/>
    <property type="match status" value="1"/>
</dbReference>
<accession>A0A9D4QYP9</accession>
<sequence length="145" mass="15849">MILQSKQYLFKLRNTKVCIFRLVLRISPQSNFKVLCDLGIKFGVNPEKAINLLRAAKNLGLDIIGVSFHVGSGCQEPEAFASAIQQARMVFDQGRDLGFNMTLLDIGGGFPGHAGASVSFDAVSCVRQFEAQFCAMELCFVLPVS</sequence>
<dbReference type="Proteomes" id="UP000828390">
    <property type="component" value="Unassembled WGS sequence"/>
</dbReference>
<evidence type="ECO:0000256" key="4">
    <source>
        <dbReference type="ARBA" id="ARBA00023239"/>
    </source>
</evidence>
<dbReference type="SUPFAM" id="SSF51419">
    <property type="entry name" value="PLP-binding barrel"/>
    <property type="match status" value="1"/>
</dbReference>
<protein>
    <recommendedName>
        <fullName evidence="5">Orn/DAP/Arg decarboxylase 2 N-terminal domain-containing protein</fullName>
    </recommendedName>
</protein>
<dbReference type="PANTHER" id="PTHR11482:SF6">
    <property type="entry name" value="ORNITHINE DECARBOXYLASE 1-RELATED"/>
    <property type="match status" value="1"/>
</dbReference>
<evidence type="ECO:0000313" key="7">
    <source>
        <dbReference type="Proteomes" id="UP000828390"/>
    </source>
</evidence>
<evidence type="ECO:0000313" key="6">
    <source>
        <dbReference type="EMBL" id="KAH3847753.1"/>
    </source>
</evidence>
<proteinExistence type="inferred from homology"/>
<dbReference type="Gene3D" id="3.20.20.10">
    <property type="entry name" value="Alanine racemase"/>
    <property type="match status" value="1"/>
</dbReference>
<comment type="caution">
    <text evidence="6">The sequence shown here is derived from an EMBL/GenBank/DDBJ whole genome shotgun (WGS) entry which is preliminary data.</text>
</comment>
<evidence type="ECO:0000256" key="1">
    <source>
        <dbReference type="ARBA" id="ARBA00001933"/>
    </source>
</evidence>
<dbReference type="InterPro" id="IPR022657">
    <property type="entry name" value="De-COase2_CS"/>
</dbReference>
<evidence type="ECO:0000259" key="5">
    <source>
        <dbReference type="Pfam" id="PF02784"/>
    </source>
</evidence>
<name>A0A9D4QYP9_DREPO</name>
<dbReference type="InterPro" id="IPR029066">
    <property type="entry name" value="PLP-binding_barrel"/>
</dbReference>
<dbReference type="Pfam" id="PF02784">
    <property type="entry name" value="Orn_Arg_deC_N"/>
    <property type="match status" value="1"/>
</dbReference>
<keyword evidence="4" id="KW-0456">Lyase</keyword>
<evidence type="ECO:0000256" key="3">
    <source>
        <dbReference type="ARBA" id="ARBA00022898"/>
    </source>
</evidence>
<dbReference type="InterPro" id="IPR022644">
    <property type="entry name" value="De-COase2_N"/>
</dbReference>
<keyword evidence="7" id="KW-1185">Reference proteome</keyword>
<keyword evidence="3" id="KW-0663">Pyridoxal phosphate</keyword>
<evidence type="ECO:0000256" key="2">
    <source>
        <dbReference type="ARBA" id="ARBA00008872"/>
    </source>
</evidence>
<reference evidence="6" key="1">
    <citation type="journal article" date="2019" name="bioRxiv">
        <title>The Genome of the Zebra Mussel, Dreissena polymorpha: A Resource for Invasive Species Research.</title>
        <authorList>
            <person name="McCartney M.A."/>
            <person name="Auch B."/>
            <person name="Kono T."/>
            <person name="Mallez S."/>
            <person name="Zhang Y."/>
            <person name="Obille A."/>
            <person name="Becker A."/>
            <person name="Abrahante J.E."/>
            <person name="Garbe J."/>
            <person name="Badalamenti J.P."/>
            <person name="Herman A."/>
            <person name="Mangelson H."/>
            <person name="Liachko I."/>
            <person name="Sullivan S."/>
            <person name="Sone E.D."/>
            <person name="Koren S."/>
            <person name="Silverstein K.A.T."/>
            <person name="Beckman K.B."/>
            <person name="Gohl D.M."/>
        </authorList>
    </citation>
    <scope>NUCLEOTIDE SEQUENCE</scope>
    <source>
        <strain evidence="6">Duluth1</strain>
        <tissue evidence="6">Whole animal</tissue>
    </source>
</reference>
<dbReference type="InterPro" id="IPR002433">
    <property type="entry name" value="Orn_de-COase"/>
</dbReference>
<comment type="cofactor">
    <cofactor evidence="1">
        <name>pyridoxal 5'-phosphate</name>
        <dbReference type="ChEBI" id="CHEBI:597326"/>
    </cofactor>
</comment>
<gene>
    <name evidence="6" type="ORF">DPMN_090084</name>
</gene>
<organism evidence="6 7">
    <name type="scientific">Dreissena polymorpha</name>
    <name type="common">Zebra mussel</name>
    <name type="synonym">Mytilus polymorpha</name>
    <dbReference type="NCBI Taxonomy" id="45954"/>
    <lineage>
        <taxon>Eukaryota</taxon>
        <taxon>Metazoa</taxon>
        <taxon>Spiralia</taxon>
        <taxon>Lophotrochozoa</taxon>
        <taxon>Mollusca</taxon>
        <taxon>Bivalvia</taxon>
        <taxon>Autobranchia</taxon>
        <taxon>Heteroconchia</taxon>
        <taxon>Euheterodonta</taxon>
        <taxon>Imparidentia</taxon>
        <taxon>Neoheterodontei</taxon>
        <taxon>Myida</taxon>
        <taxon>Dreissenoidea</taxon>
        <taxon>Dreissenidae</taxon>
        <taxon>Dreissena</taxon>
    </lineage>
</organism>